<proteinExistence type="predicted"/>
<reference evidence="1 2" key="1">
    <citation type="submission" date="2018-11" db="EMBL/GenBank/DDBJ databases">
        <title>Flavobacterium sp. nov., YIM 102600 draft genome.</title>
        <authorList>
            <person name="Li G."/>
            <person name="Jiang Y."/>
        </authorList>
    </citation>
    <scope>NUCLEOTIDE SEQUENCE [LARGE SCALE GENOMIC DNA]</scope>
    <source>
        <strain evidence="1 2">YIM 102600</strain>
    </source>
</reference>
<dbReference type="AlphaFoldDB" id="A0A3P3W719"/>
<evidence type="ECO:0000313" key="1">
    <source>
        <dbReference type="EMBL" id="RRJ90750.1"/>
    </source>
</evidence>
<gene>
    <name evidence="1" type="ORF">EG849_09745</name>
</gene>
<dbReference type="EMBL" id="RQVR01000010">
    <property type="protein sequence ID" value="RRJ90750.1"/>
    <property type="molecule type" value="Genomic_DNA"/>
</dbReference>
<keyword evidence="2" id="KW-1185">Reference proteome</keyword>
<accession>A0A3P3W719</accession>
<comment type="caution">
    <text evidence="1">The sequence shown here is derived from an EMBL/GenBank/DDBJ whole genome shotgun (WGS) entry which is preliminary data.</text>
</comment>
<protein>
    <submittedName>
        <fullName evidence="1">GIY-YIG nuclease family protein</fullName>
    </submittedName>
</protein>
<dbReference type="OrthoDB" id="6926156at2"/>
<dbReference type="RefSeq" id="WP_125012897.1">
    <property type="nucleotide sequence ID" value="NZ_RQVR01000010.1"/>
</dbReference>
<evidence type="ECO:0000313" key="2">
    <source>
        <dbReference type="Proteomes" id="UP000271937"/>
    </source>
</evidence>
<dbReference type="Proteomes" id="UP000271937">
    <property type="component" value="Unassembled WGS sequence"/>
</dbReference>
<name>A0A3P3W719_9FLAO</name>
<sequence length="199" mass="23563">MNFEKHLIEAIQKERVLQNDFANLVDKFEDKISNFDFERNSILIDDYFSFGNGQRNILKKLIAENKVTEANCRKYETKDKNIKYDFKGIYFFLLDSKPFYVGISKGVIGRICQHLKGKNHNTSSLAYKLGLLRYEYLNGEKYSGSRKELNFVSEVEPVKDFLKKQRIAWINIENDEELYLFEIFCSMKFKTILNSFETH</sequence>
<organism evidence="1 2">
    <name type="scientific">Flavobacterium macacae</name>
    <dbReference type="NCBI Taxonomy" id="2488993"/>
    <lineage>
        <taxon>Bacteria</taxon>
        <taxon>Pseudomonadati</taxon>
        <taxon>Bacteroidota</taxon>
        <taxon>Flavobacteriia</taxon>
        <taxon>Flavobacteriales</taxon>
        <taxon>Flavobacteriaceae</taxon>
        <taxon>Flavobacterium</taxon>
    </lineage>
</organism>